<dbReference type="EMBL" id="ON649702">
    <property type="protein sequence ID" value="UVF62490.1"/>
    <property type="molecule type" value="Genomic_DNA"/>
</dbReference>
<accession>A0A976UAU3</accession>
<organism evidence="1 2">
    <name type="scientific">Poseidoniales virus YSH_150918</name>
    <dbReference type="NCBI Taxonomy" id="3071324"/>
    <lineage>
        <taxon>Viruses</taxon>
        <taxon>Duplodnaviria</taxon>
        <taxon>Heunggongvirae</taxon>
        <taxon>Uroviricota</taxon>
        <taxon>Caudoviricetes</taxon>
        <taxon>Magrovirales</taxon>
        <taxon>Aoguangviridae</taxon>
        <taxon>Aobingvirus</taxon>
        <taxon>Aobingvirus yangshanense</taxon>
    </lineage>
</organism>
<dbReference type="Proteomes" id="UP001157002">
    <property type="component" value="Segment"/>
</dbReference>
<evidence type="ECO:0000313" key="2">
    <source>
        <dbReference type="Proteomes" id="UP001157002"/>
    </source>
</evidence>
<evidence type="ECO:0000313" key="1">
    <source>
        <dbReference type="EMBL" id="UVF62490.1"/>
    </source>
</evidence>
<reference evidence="1 2" key="1">
    <citation type="submission" date="2022-05" db="EMBL/GenBank/DDBJ databases">
        <title>Diverse viruses of marine archaea discovered using metagenomics.</title>
        <authorList>
            <person name="Zhou Y."/>
        </authorList>
    </citation>
    <scope>NUCLEOTIDE SEQUENCE [LARGE SCALE GENOMIC DNA]</scope>
    <source>
        <strain evidence="1">YSH_150918</strain>
    </source>
</reference>
<name>A0A976UAU3_9CAUD</name>
<protein>
    <submittedName>
        <fullName evidence="1">Uncharacterized protein</fullName>
    </submittedName>
</protein>
<dbReference type="GeneID" id="80545045"/>
<keyword evidence="2" id="KW-1185">Reference proteome</keyword>
<proteinExistence type="predicted"/>
<dbReference type="RefSeq" id="YP_010806084.1">
    <property type="nucleotide sequence ID" value="NC_077214.1"/>
</dbReference>
<sequence>MEIEQLVYELLEKEFGRTSKPINVQIRENRLTTSIQGLDLAKDSFIKNSNTLNWKMMISAMATYQYWQQKRTTEEEE</sequence>
<dbReference type="KEGG" id="vg:80545045"/>